<evidence type="ECO:0000313" key="2">
    <source>
        <dbReference type="Proteomes" id="UP001310022"/>
    </source>
</evidence>
<organism evidence="1 2">
    <name type="scientific">Persicobacter diffluens</name>
    <dbReference type="NCBI Taxonomy" id="981"/>
    <lineage>
        <taxon>Bacteria</taxon>
        <taxon>Pseudomonadati</taxon>
        <taxon>Bacteroidota</taxon>
        <taxon>Cytophagia</taxon>
        <taxon>Cytophagales</taxon>
        <taxon>Persicobacteraceae</taxon>
        <taxon>Persicobacter</taxon>
    </lineage>
</organism>
<dbReference type="EMBL" id="BQKE01000001">
    <property type="protein sequence ID" value="GJM62232.1"/>
    <property type="molecule type" value="Genomic_DNA"/>
</dbReference>
<comment type="caution">
    <text evidence="1">The sequence shown here is derived from an EMBL/GenBank/DDBJ whole genome shotgun (WGS) entry which is preliminary data.</text>
</comment>
<proteinExistence type="predicted"/>
<gene>
    <name evidence="1" type="ORF">PEDI_27840</name>
</gene>
<sequence length="46" mass="5027">MPDLLFLSGSKSQRRFLVGPIFQATAPAAFDFFMITSVADLPEVGH</sequence>
<dbReference type="AlphaFoldDB" id="A0AAN5AKW4"/>
<protein>
    <submittedName>
        <fullName evidence="1">Uncharacterized protein</fullName>
    </submittedName>
</protein>
<name>A0AAN5AKW4_9BACT</name>
<accession>A0AAN5AKW4</accession>
<dbReference type="Proteomes" id="UP001310022">
    <property type="component" value="Unassembled WGS sequence"/>
</dbReference>
<evidence type="ECO:0000313" key="1">
    <source>
        <dbReference type="EMBL" id="GJM62232.1"/>
    </source>
</evidence>
<keyword evidence="2" id="KW-1185">Reference proteome</keyword>
<reference evidence="1 2" key="1">
    <citation type="submission" date="2021-12" db="EMBL/GenBank/DDBJ databases">
        <title>Genome sequencing of bacteria with rrn-lacking chromosome and rrn-plasmid.</title>
        <authorList>
            <person name="Anda M."/>
            <person name="Iwasaki W."/>
        </authorList>
    </citation>
    <scope>NUCLEOTIDE SEQUENCE [LARGE SCALE GENOMIC DNA]</scope>
    <source>
        <strain evidence="1 2">NBRC 15940</strain>
    </source>
</reference>